<dbReference type="AlphaFoldDB" id="A0A1X0IWZ7"/>
<dbReference type="NCBIfam" id="NF008726">
    <property type="entry name" value="PRK11728.1"/>
    <property type="match status" value="1"/>
</dbReference>
<accession>A0A1X0IWZ7</accession>
<dbReference type="EMBL" id="MVIH01000005">
    <property type="protein sequence ID" value="ORB53141.1"/>
    <property type="molecule type" value="Genomic_DNA"/>
</dbReference>
<evidence type="ECO:0000256" key="3">
    <source>
        <dbReference type="ARBA" id="ARBA00022827"/>
    </source>
</evidence>
<keyword evidence="4" id="KW-0560">Oxidoreductase</keyword>
<dbReference type="Gene3D" id="3.30.9.10">
    <property type="entry name" value="D-Amino Acid Oxidase, subunit A, domain 2"/>
    <property type="match status" value="1"/>
</dbReference>
<name>A0A1X0IWZ7_MYCRH</name>
<comment type="similarity">
    <text evidence="5">Belongs to the L2HGDH family.</text>
</comment>
<evidence type="ECO:0000256" key="5">
    <source>
        <dbReference type="ARBA" id="ARBA00037941"/>
    </source>
</evidence>
<gene>
    <name evidence="7" type="ORF">BST42_14180</name>
</gene>
<evidence type="ECO:0000256" key="2">
    <source>
        <dbReference type="ARBA" id="ARBA00022630"/>
    </source>
</evidence>
<dbReference type="InterPro" id="IPR006076">
    <property type="entry name" value="FAD-dep_OxRdtase"/>
</dbReference>
<protein>
    <submittedName>
        <fullName evidence="7">Hydroxyglutarate oxidase</fullName>
    </submittedName>
</protein>
<dbReference type="OrthoDB" id="9801699at2"/>
<dbReference type="GO" id="GO:0047545">
    <property type="term" value="F:(S)-2-hydroxyglutarate dehydrogenase activity"/>
    <property type="evidence" value="ECO:0007669"/>
    <property type="project" value="TreeGrafter"/>
</dbReference>
<evidence type="ECO:0000313" key="7">
    <source>
        <dbReference type="EMBL" id="ORB53141.1"/>
    </source>
</evidence>
<comment type="cofactor">
    <cofactor evidence="1">
        <name>FAD</name>
        <dbReference type="ChEBI" id="CHEBI:57692"/>
    </cofactor>
</comment>
<feature type="domain" description="FAD dependent oxidoreductase" evidence="6">
    <location>
        <begin position="11"/>
        <end position="399"/>
    </location>
</feature>
<dbReference type="PANTHER" id="PTHR43104">
    <property type="entry name" value="L-2-HYDROXYGLUTARATE DEHYDROGENASE, MITOCHONDRIAL"/>
    <property type="match status" value="1"/>
</dbReference>
<evidence type="ECO:0000256" key="4">
    <source>
        <dbReference type="ARBA" id="ARBA00023002"/>
    </source>
</evidence>
<evidence type="ECO:0000313" key="8">
    <source>
        <dbReference type="Proteomes" id="UP000192534"/>
    </source>
</evidence>
<keyword evidence="2" id="KW-0285">Flavoprotein</keyword>
<dbReference type="Gene3D" id="3.50.50.60">
    <property type="entry name" value="FAD/NAD(P)-binding domain"/>
    <property type="match status" value="1"/>
</dbReference>
<reference evidence="7 8" key="1">
    <citation type="submission" date="2016-12" db="EMBL/GenBank/DDBJ databases">
        <title>The new phylogeny of genus Mycobacterium.</title>
        <authorList>
            <person name="Tortoli E."/>
            <person name="Trovato A."/>
            <person name="Cirillo D.M."/>
        </authorList>
    </citation>
    <scope>NUCLEOTIDE SEQUENCE [LARGE SCALE GENOMIC DNA]</scope>
    <source>
        <strain evidence="7 8">DSM 44223</strain>
    </source>
</reference>
<proteinExistence type="inferred from homology"/>
<dbReference type="PANTHER" id="PTHR43104:SF2">
    <property type="entry name" value="L-2-HYDROXYGLUTARATE DEHYDROGENASE, MITOCHONDRIAL"/>
    <property type="match status" value="1"/>
</dbReference>
<dbReference type="SUPFAM" id="SSF51905">
    <property type="entry name" value="FAD/NAD(P)-binding domain"/>
    <property type="match status" value="1"/>
</dbReference>
<dbReference type="Proteomes" id="UP000192534">
    <property type="component" value="Unassembled WGS sequence"/>
</dbReference>
<dbReference type="Pfam" id="PF01266">
    <property type="entry name" value="DAO"/>
    <property type="match status" value="1"/>
</dbReference>
<organism evidence="7 8">
    <name type="scientific">Mycolicibacterium rhodesiae</name>
    <name type="common">Mycobacterium rhodesiae</name>
    <dbReference type="NCBI Taxonomy" id="36814"/>
    <lineage>
        <taxon>Bacteria</taxon>
        <taxon>Bacillati</taxon>
        <taxon>Actinomycetota</taxon>
        <taxon>Actinomycetes</taxon>
        <taxon>Mycobacteriales</taxon>
        <taxon>Mycobacteriaceae</taxon>
        <taxon>Mycolicibacterium</taxon>
    </lineage>
</organism>
<evidence type="ECO:0000256" key="1">
    <source>
        <dbReference type="ARBA" id="ARBA00001974"/>
    </source>
</evidence>
<evidence type="ECO:0000259" key="6">
    <source>
        <dbReference type="Pfam" id="PF01266"/>
    </source>
</evidence>
<dbReference type="InterPro" id="IPR036188">
    <property type="entry name" value="FAD/NAD-bd_sf"/>
</dbReference>
<keyword evidence="8" id="KW-1185">Reference proteome</keyword>
<comment type="caution">
    <text evidence="7">The sequence shown here is derived from an EMBL/GenBank/DDBJ whole genome shotgun (WGS) entry which is preliminary data.</text>
</comment>
<keyword evidence="3" id="KW-0274">FAD</keyword>
<sequence length="403" mass="43134">MSETGSPGRFDLVVVGAGIVGLAVAREWMSRRPQDSVAVVEREDAPARHQTGHNSGVVHGGIYYQPGSLKARLCVDGARMMYEYCEHNAISHERCGKLIVAVSADELGRLDDLQERGIANAVPGLRRIGAQEIAEIEPNAVGLQALHAPNTGIVDYPAVARTLVAELTAAGVSIRFGTEVTAIEGADNPIVHTTGEPLRAQTVIACAGLWADRLARRAGAPRDPQIVPFRGAYLGLTPTDSPRLNGMIYPVPNPELPFLGVHITKHITGAVTLGPTAMMVGARDAYSLRRLSIRDSWETLAWPGTWRVARRYWRVGLDEIRMAASRRAFVTAAARYMPGLTLADLDGSSHAGVRAQAVSRDGSLVDDFVISRDGHISHVRNAPSPAATSAFALAGELVDRVTG</sequence>